<evidence type="ECO:0000313" key="1">
    <source>
        <dbReference type="EMBL" id="KAG4305277.1"/>
    </source>
</evidence>
<dbReference type="EMBL" id="JABTEG010000004">
    <property type="protein sequence ID" value="KAG4305277.1"/>
    <property type="molecule type" value="Genomic_DNA"/>
</dbReference>
<protein>
    <submittedName>
        <fullName evidence="1">Uncharacterized protein</fullName>
    </submittedName>
</protein>
<comment type="caution">
    <text evidence="1">The sequence shown here is derived from an EMBL/GenBank/DDBJ whole genome shotgun (WGS) entry which is preliminary data.</text>
</comment>
<accession>A0ACB7CFJ7</accession>
<organism evidence="1 2">
    <name type="scientific">Pneumocystis oryctolagi</name>
    <dbReference type="NCBI Taxonomy" id="42067"/>
    <lineage>
        <taxon>Eukaryota</taxon>
        <taxon>Fungi</taxon>
        <taxon>Dikarya</taxon>
        <taxon>Ascomycota</taxon>
        <taxon>Taphrinomycotina</taxon>
        <taxon>Pneumocystomycetes</taxon>
        <taxon>Pneumocystaceae</taxon>
        <taxon>Pneumocystis</taxon>
    </lineage>
</organism>
<keyword evidence="2" id="KW-1185">Reference proteome</keyword>
<evidence type="ECO:0000313" key="2">
    <source>
        <dbReference type="Proteomes" id="UP000768646"/>
    </source>
</evidence>
<proteinExistence type="predicted"/>
<dbReference type="Proteomes" id="UP000768646">
    <property type="component" value="Unassembled WGS sequence"/>
</dbReference>
<gene>
    <name evidence="1" type="ORF">PORY_001447</name>
</gene>
<sequence>MNLQKTKVSNSLTSRSIEAHIISDNLELYLDQENIYDINKFQENKTKKKTKKSKILTESLVSPGSALNKISNQRLIFDLSAESNPEQTESYYIKEDRIYISPFIKNIVNQKKNLWKAVSRDVNGELIGEKNKLFFKKSEKCYQSSIQCVEISKAIEYDINRSTPLNSYKHNTKKKNVDYSFNSNFIIINSSGSEDELLLDCGDNLEKKYSGKIFKPTSVLNFKDINNPSLIKNPIVEDYETEESCVKDFFLKDFKSEKVFVKKVSEHNDIDLNNVLFTENFVKDEFLSETIKNDMKNNILNEYKFNKENCNLKKQIKTVKTNKKNEHQITVMPDFQKYTLSQLQSEFLKYGFKTVQTKEAMINLLTKYWEISCSLNKMQLTKNDDEFNNFNISQTLNDVLLKQSGNDFLQDHTVSICSNDNLQCIFIAITKLLKSTEGEIYWFKILHYEPIILEIFTKWLFKHNIIVPLDIVKQYCNMYGICFVHFKTNNSFAKKYL</sequence>
<name>A0ACB7CFJ7_9ASCO</name>
<reference evidence="1 2" key="1">
    <citation type="journal article" date="2021" name="Commun. Biol.">
        <title>Genomic insights into the host specific adaptation of the Pneumocystis genus.</title>
        <authorList>
            <person name="Cisse O.H."/>
            <person name="Ma L."/>
            <person name="Dekker J.P."/>
            <person name="Khil P.P."/>
            <person name="Youn J.-H."/>
            <person name="Brenchley J.M."/>
            <person name="Blair R."/>
            <person name="Pahar B."/>
            <person name="Chabe M."/>
            <person name="Van Rompay K.K.A."/>
            <person name="Keesler R."/>
            <person name="Sukura A."/>
            <person name="Hirsch V."/>
            <person name="Kutty G."/>
            <person name="Liu Y."/>
            <person name="Peng L."/>
            <person name="Chen J."/>
            <person name="Song J."/>
            <person name="Weissenbacher-Lang C."/>
            <person name="Xu J."/>
            <person name="Upham N.S."/>
            <person name="Stajich J.E."/>
            <person name="Cuomo C.A."/>
            <person name="Cushion M.T."/>
            <person name="Kovacs J.A."/>
        </authorList>
    </citation>
    <scope>NUCLEOTIDE SEQUENCE [LARGE SCALE GENOMIC DNA]</scope>
    <source>
        <strain evidence="1 2">RABM</strain>
    </source>
</reference>